<proteinExistence type="predicted"/>
<evidence type="ECO:0000313" key="2">
    <source>
        <dbReference type="EMBL" id="GJC77925.1"/>
    </source>
</evidence>
<comment type="caution">
    <text evidence="2">The sequence shown here is derived from an EMBL/GenBank/DDBJ whole genome shotgun (WGS) entry which is preliminary data.</text>
</comment>
<feature type="region of interest" description="Disordered" evidence="1">
    <location>
        <begin position="1"/>
        <end position="41"/>
    </location>
</feature>
<name>A0AA37GC37_9PEZI</name>
<feature type="compositionally biased region" description="Basic residues" evidence="1">
    <location>
        <begin position="1"/>
        <end position="12"/>
    </location>
</feature>
<gene>
    <name evidence="2" type="ORF">ColLi_00763</name>
</gene>
<sequence length="139" mass="15739">MRFPRIFHRKRRSVSDTTSGNAADDKRDRNFSKRTTASWDHPLSSSAWDRMKRGYEPESMDDRWVVSLVGEEKLVFARSWTGSPIVEIQVVAGDEARIVAIAWEGDGSQWADGSEERAKELVAQLCASFFEVRLSSGDI</sequence>
<evidence type="ECO:0000256" key="1">
    <source>
        <dbReference type="SAM" id="MobiDB-lite"/>
    </source>
</evidence>
<keyword evidence="3" id="KW-1185">Reference proteome</keyword>
<evidence type="ECO:0000313" key="3">
    <source>
        <dbReference type="Proteomes" id="UP001055172"/>
    </source>
</evidence>
<reference evidence="2 3" key="1">
    <citation type="submission" date="2021-07" db="EMBL/GenBank/DDBJ databases">
        <title>Genome data of Colletotrichum spaethianum.</title>
        <authorList>
            <person name="Utami Y.D."/>
            <person name="Hiruma K."/>
        </authorList>
    </citation>
    <scope>NUCLEOTIDE SEQUENCE [LARGE SCALE GENOMIC DNA]</scope>
    <source>
        <strain evidence="2 3">MAFF 242679</strain>
    </source>
</reference>
<dbReference type="Proteomes" id="UP001055172">
    <property type="component" value="Unassembled WGS sequence"/>
</dbReference>
<protein>
    <submittedName>
        <fullName evidence="2">Uncharacterized protein</fullName>
    </submittedName>
</protein>
<organism evidence="2 3">
    <name type="scientific">Colletotrichum liriopes</name>
    <dbReference type="NCBI Taxonomy" id="708192"/>
    <lineage>
        <taxon>Eukaryota</taxon>
        <taxon>Fungi</taxon>
        <taxon>Dikarya</taxon>
        <taxon>Ascomycota</taxon>
        <taxon>Pezizomycotina</taxon>
        <taxon>Sordariomycetes</taxon>
        <taxon>Hypocreomycetidae</taxon>
        <taxon>Glomerellales</taxon>
        <taxon>Glomerellaceae</taxon>
        <taxon>Colletotrichum</taxon>
        <taxon>Colletotrichum spaethianum species complex</taxon>
    </lineage>
</organism>
<accession>A0AA37GC37</accession>
<dbReference type="EMBL" id="BPPX01000002">
    <property type="protein sequence ID" value="GJC77925.1"/>
    <property type="molecule type" value="Genomic_DNA"/>
</dbReference>
<dbReference type="AlphaFoldDB" id="A0AA37GC37"/>